<reference evidence="1 2" key="1">
    <citation type="submission" date="2019-07" db="EMBL/GenBank/DDBJ databases">
        <title>De Novo Assembly of kiwifruit Actinidia rufa.</title>
        <authorList>
            <person name="Sugita-Konishi S."/>
            <person name="Sato K."/>
            <person name="Mori E."/>
            <person name="Abe Y."/>
            <person name="Kisaki G."/>
            <person name="Hamano K."/>
            <person name="Suezawa K."/>
            <person name="Otani M."/>
            <person name="Fukuda T."/>
            <person name="Manabe T."/>
            <person name="Gomi K."/>
            <person name="Tabuchi M."/>
            <person name="Akimitsu K."/>
            <person name="Kataoka I."/>
        </authorList>
    </citation>
    <scope>NUCLEOTIDE SEQUENCE [LARGE SCALE GENOMIC DNA]</scope>
    <source>
        <strain evidence="2">cv. Fuchu</strain>
    </source>
</reference>
<accession>A0A7J0EXP0</accession>
<keyword evidence="2" id="KW-1185">Reference proteome</keyword>
<proteinExistence type="predicted"/>
<name>A0A7J0EXP0_9ERIC</name>
<dbReference type="PANTHER" id="PTHR35486">
    <property type="entry name" value="EXPRESSED PROTEIN"/>
    <property type="match status" value="1"/>
</dbReference>
<dbReference type="AlphaFoldDB" id="A0A7J0EXP0"/>
<evidence type="ECO:0000313" key="1">
    <source>
        <dbReference type="EMBL" id="GFY90357.1"/>
    </source>
</evidence>
<dbReference type="OrthoDB" id="688025at2759"/>
<evidence type="ECO:0000313" key="2">
    <source>
        <dbReference type="Proteomes" id="UP000585474"/>
    </source>
</evidence>
<dbReference type="PANTHER" id="PTHR35486:SF1">
    <property type="entry name" value="OS02G0689500 PROTEIN"/>
    <property type="match status" value="1"/>
</dbReference>
<organism evidence="1 2">
    <name type="scientific">Actinidia rufa</name>
    <dbReference type="NCBI Taxonomy" id="165716"/>
    <lineage>
        <taxon>Eukaryota</taxon>
        <taxon>Viridiplantae</taxon>
        <taxon>Streptophyta</taxon>
        <taxon>Embryophyta</taxon>
        <taxon>Tracheophyta</taxon>
        <taxon>Spermatophyta</taxon>
        <taxon>Magnoliopsida</taxon>
        <taxon>eudicotyledons</taxon>
        <taxon>Gunneridae</taxon>
        <taxon>Pentapetalae</taxon>
        <taxon>asterids</taxon>
        <taxon>Ericales</taxon>
        <taxon>Actinidiaceae</taxon>
        <taxon>Actinidia</taxon>
    </lineage>
</organism>
<comment type="caution">
    <text evidence="1">The sequence shown here is derived from an EMBL/GenBank/DDBJ whole genome shotgun (WGS) entry which is preliminary data.</text>
</comment>
<dbReference type="EMBL" id="BJWL01000007">
    <property type="protein sequence ID" value="GFY90357.1"/>
    <property type="molecule type" value="Genomic_DNA"/>
</dbReference>
<gene>
    <name evidence="1" type="ORF">Acr_07g0005540</name>
</gene>
<protein>
    <submittedName>
        <fullName evidence="1">Uncharacterized protein</fullName>
    </submittedName>
</protein>
<dbReference type="Proteomes" id="UP000585474">
    <property type="component" value="Unassembled WGS sequence"/>
</dbReference>
<sequence length="266" mass="28638">MRCKKHLTDLSSRVGVCASCLRERLSALIATQARAQAQEDRRKYDAQNPPPHVAFPRSVSPYVAGNLTHQSDHLHRSLKDQLFFSTPQIGPNCGGFGGFEFSEFVYRVVVLAVVVFEYAPRSPEKAVAAVFAQRTDGQIRSGNVTGEGFGLRQRGGVVRVERVRVGVVAELVAHAGEGGTAVTARRTAEPVAESLRDEVLPESVGACEPQPALEPEGVLPEAVFSGEIRVPARTHVSPAASLCVSRSRKLADFGRGSTTTFNCDPC</sequence>